<sequence length="69" mass="7256">MTASAHPTASAAPGSPALTPPLGWNSWAGGEIRVFGDTCLDAYDQGTTDGTRVITWPCNGQAHQKWTRA</sequence>
<evidence type="ECO:0000313" key="4">
    <source>
        <dbReference type="Proteomes" id="UP000646776"/>
    </source>
</evidence>
<feature type="domain" description="Ricin B lectin" evidence="2">
    <location>
        <begin position="36"/>
        <end position="67"/>
    </location>
</feature>
<reference evidence="3" key="2">
    <citation type="submission" date="2020-09" db="EMBL/GenBank/DDBJ databases">
        <authorList>
            <person name="Sun Q."/>
            <person name="Ohkuma M."/>
        </authorList>
    </citation>
    <scope>NUCLEOTIDE SEQUENCE</scope>
    <source>
        <strain evidence="3">JCM 4125</strain>
    </source>
</reference>
<dbReference type="AlphaFoldDB" id="A0A918HLJ3"/>
<dbReference type="PROSITE" id="PS50231">
    <property type="entry name" value="RICIN_B_LECTIN"/>
    <property type="match status" value="1"/>
</dbReference>
<evidence type="ECO:0000313" key="3">
    <source>
        <dbReference type="EMBL" id="GGT79783.1"/>
    </source>
</evidence>
<dbReference type="SUPFAM" id="SSF50370">
    <property type="entry name" value="Ricin B-like lectins"/>
    <property type="match status" value="1"/>
</dbReference>
<proteinExistence type="predicted"/>
<evidence type="ECO:0000256" key="1">
    <source>
        <dbReference type="SAM" id="MobiDB-lite"/>
    </source>
</evidence>
<dbReference type="InterPro" id="IPR035992">
    <property type="entry name" value="Ricin_B-like_lectins"/>
</dbReference>
<dbReference type="Proteomes" id="UP000646776">
    <property type="component" value="Unassembled WGS sequence"/>
</dbReference>
<dbReference type="Pfam" id="PF14200">
    <property type="entry name" value="RicinB_lectin_2"/>
    <property type="match status" value="1"/>
</dbReference>
<comment type="caution">
    <text evidence="3">The sequence shown here is derived from an EMBL/GenBank/DDBJ whole genome shotgun (WGS) entry which is preliminary data.</text>
</comment>
<reference evidence="3" key="1">
    <citation type="journal article" date="2014" name="Int. J. Syst. Evol. Microbiol.">
        <title>Complete genome sequence of Corynebacterium casei LMG S-19264T (=DSM 44701T), isolated from a smear-ripened cheese.</title>
        <authorList>
            <consortium name="US DOE Joint Genome Institute (JGI-PGF)"/>
            <person name="Walter F."/>
            <person name="Albersmeier A."/>
            <person name="Kalinowski J."/>
            <person name="Ruckert C."/>
        </authorList>
    </citation>
    <scope>NUCLEOTIDE SEQUENCE</scope>
    <source>
        <strain evidence="3">JCM 4125</strain>
    </source>
</reference>
<protein>
    <recommendedName>
        <fullName evidence="2">Ricin B lectin domain-containing protein</fullName>
    </recommendedName>
</protein>
<organism evidence="3 4">
    <name type="scientific">Streptomyces phaeofaciens</name>
    <dbReference type="NCBI Taxonomy" id="68254"/>
    <lineage>
        <taxon>Bacteria</taxon>
        <taxon>Bacillati</taxon>
        <taxon>Actinomycetota</taxon>
        <taxon>Actinomycetes</taxon>
        <taxon>Kitasatosporales</taxon>
        <taxon>Streptomycetaceae</taxon>
        <taxon>Streptomyces</taxon>
    </lineage>
</organism>
<evidence type="ECO:0000259" key="2">
    <source>
        <dbReference type="Pfam" id="PF14200"/>
    </source>
</evidence>
<name>A0A918HLJ3_9ACTN</name>
<gene>
    <name evidence="3" type="ORF">GCM10010226_67660</name>
</gene>
<keyword evidence="4" id="KW-1185">Reference proteome</keyword>
<dbReference type="Gene3D" id="2.80.10.50">
    <property type="match status" value="1"/>
</dbReference>
<dbReference type="EMBL" id="BMSA01000025">
    <property type="protein sequence ID" value="GGT79783.1"/>
    <property type="molecule type" value="Genomic_DNA"/>
</dbReference>
<accession>A0A918HLJ3</accession>
<dbReference type="InterPro" id="IPR000772">
    <property type="entry name" value="Ricin_B_lectin"/>
</dbReference>
<feature type="region of interest" description="Disordered" evidence="1">
    <location>
        <begin position="1"/>
        <end position="23"/>
    </location>
</feature>